<proteinExistence type="predicted"/>
<name>A0AAD4AF73_9GAMM</name>
<feature type="domain" description="N-acetyltransferase" evidence="1">
    <location>
        <begin position="2"/>
        <end position="155"/>
    </location>
</feature>
<dbReference type="RefSeq" id="WP_010364285.1">
    <property type="nucleotide sequence ID" value="NZ_AHBZ03000027.1"/>
</dbReference>
<dbReference type="GO" id="GO:0016747">
    <property type="term" value="F:acyltransferase activity, transferring groups other than amino-acyl groups"/>
    <property type="evidence" value="ECO:0007669"/>
    <property type="project" value="InterPro"/>
</dbReference>
<dbReference type="Gene3D" id="3.40.630.30">
    <property type="match status" value="1"/>
</dbReference>
<evidence type="ECO:0000313" key="2">
    <source>
        <dbReference type="EMBL" id="KAF7764831.1"/>
    </source>
</evidence>
<dbReference type="InterPro" id="IPR000182">
    <property type="entry name" value="GNAT_dom"/>
</dbReference>
<evidence type="ECO:0000259" key="1">
    <source>
        <dbReference type="PROSITE" id="PS51186"/>
    </source>
</evidence>
<protein>
    <submittedName>
        <fullName evidence="2">Acetyltransferase</fullName>
    </submittedName>
</protein>
<dbReference type="PROSITE" id="PS51186">
    <property type="entry name" value="GNAT"/>
    <property type="match status" value="1"/>
</dbReference>
<reference evidence="2" key="2">
    <citation type="submission" date="2015-03" db="EMBL/GenBank/DDBJ databases">
        <title>Genome sequence of Pseudoalteromonas citrea.</title>
        <authorList>
            <person name="Xie B.-B."/>
            <person name="Rong J.-C."/>
            <person name="Qin Q.-L."/>
            <person name="Zhang Y.-Z."/>
        </authorList>
    </citation>
    <scope>NUCLEOTIDE SEQUENCE</scope>
    <source>
        <strain evidence="2">DSM 8771</strain>
    </source>
</reference>
<sequence length="167" mass="17775">MGIIRREKTTDVQSIEAVTRYAFMNAAHSDGTEHFIVEALRKAGALTVSLVAEQAGNVIGHVAISPVSISDGSENWFGLGPVSVLPEFQGQGVGSELIREGLDILKALSANGCVVLGEPGYYARFGFKSDTRLALDGVPAEYFTVLAFSHSLAVGKVTYHEAFTVKS</sequence>
<comment type="caution">
    <text evidence="2">The sequence shown here is derived from an EMBL/GenBank/DDBJ whole genome shotgun (WGS) entry which is preliminary data.</text>
</comment>
<dbReference type="CDD" id="cd04301">
    <property type="entry name" value="NAT_SF"/>
    <property type="match status" value="1"/>
</dbReference>
<gene>
    <name evidence="2" type="primary">yhbS</name>
    <name evidence="2" type="ORF">PCIT_b0916</name>
</gene>
<evidence type="ECO:0000313" key="3">
    <source>
        <dbReference type="Proteomes" id="UP000016487"/>
    </source>
</evidence>
<dbReference type="Pfam" id="PF13508">
    <property type="entry name" value="Acetyltransf_7"/>
    <property type="match status" value="1"/>
</dbReference>
<dbReference type="EMBL" id="AHBZ03000027">
    <property type="protein sequence ID" value="KAF7764831.1"/>
    <property type="molecule type" value="Genomic_DNA"/>
</dbReference>
<dbReference type="AlphaFoldDB" id="A0AAD4AF73"/>
<dbReference type="InterPro" id="IPR016181">
    <property type="entry name" value="Acyl_CoA_acyltransferase"/>
</dbReference>
<dbReference type="SUPFAM" id="SSF55729">
    <property type="entry name" value="Acyl-CoA N-acyltransferases (Nat)"/>
    <property type="match status" value="1"/>
</dbReference>
<accession>A0AAD4AF73</accession>
<organism evidence="2 3">
    <name type="scientific">Pseudoalteromonas citrea</name>
    <dbReference type="NCBI Taxonomy" id="43655"/>
    <lineage>
        <taxon>Bacteria</taxon>
        <taxon>Pseudomonadati</taxon>
        <taxon>Pseudomonadota</taxon>
        <taxon>Gammaproteobacteria</taxon>
        <taxon>Alteromonadales</taxon>
        <taxon>Pseudoalteromonadaceae</taxon>
        <taxon>Pseudoalteromonas</taxon>
    </lineage>
</organism>
<reference evidence="2" key="1">
    <citation type="journal article" date="2012" name="J. Bacteriol.">
        <title>Genome sequences of type strains of seven species of the marine bacterium Pseudoalteromonas.</title>
        <authorList>
            <person name="Xie B.B."/>
            <person name="Shu Y.L."/>
            <person name="Qin Q.L."/>
            <person name="Rong J.C."/>
            <person name="Zhang X.Y."/>
            <person name="Chen X.L."/>
            <person name="Shi M."/>
            <person name="He H.L."/>
            <person name="Zhou B.C."/>
            <person name="Zhang Y.Z."/>
        </authorList>
    </citation>
    <scope>NUCLEOTIDE SEQUENCE</scope>
    <source>
        <strain evidence="2">DSM 8771</strain>
    </source>
</reference>
<dbReference type="Proteomes" id="UP000016487">
    <property type="component" value="Unassembled WGS sequence"/>
</dbReference>